<organism evidence="3 4">
    <name type="scientific">Herbiconiux oxytropis</name>
    <dbReference type="NCBI Taxonomy" id="2970915"/>
    <lineage>
        <taxon>Bacteria</taxon>
        <taxon>Bacillati</taxon>
        <taxon>Actinomycetota</taxon>
        <taxon>Actinomycetes</taxon>
        <taxon>Micrococcales</taxon>
        <taxon>Microbacteriaceae</taxon>
        <taxon>Herbiconiux</taxon>
    </lineage>
</organism>
<dbReference type="GO" id="GO:0016020">
    <property type="term" value="C:membrane"/>
    <property type="evidence" value="ECO:0007669"/>
    <property type="project" value="TreeGrafter"/>
</dbReference>
<evidence type="ECO:0000256" key="1">
    <source>
        <dbReference type="SAM" id="MobiDB-lite"/>
    </source>
</evidence>
<keyword evidence="4" id="KW-1185">Reference proteome</keyword>
<evidence type="ECO:0000259" key="2">
    <source>
        <dbReference type="Pfam" id="PF00561"/>
    </source>
</evidence>
<dbReference type="RefSeq" id="WP_259530861.1">
    <property type="nucleotide sequence ID" value="NZ_JANLCK010000015.1"/>
</dbReference>
<gene>
    <name evidence="3" type="ORF">N1028_18075</name>
</gene>
<sequence length="288" mass="31711">MSRLHDLVEGLIDQRAPLLHVVRDTGEPAPHEPAPDEHDRSGQPAKPGPVVVMIHGIASSSSTFTYVMPLIEPTHRVIAIDLLGFGSSPRPEHAEYTLEEHVAAVAHTIRSLHLHEPFILVGHSLGCLIATRYAATHGSHLAKLVLVSPPVYLSPSEIGDPLTRLKMTGYLQAYQYLRANKEFTLAHAALVSRLLPIEHVMEITEDTWTPFVKSLEHCIESQTVVSDLARVDHPVEVVYGRFDEFLVPENVAIIGRMRGVTTHVVNASDHVIRKPMARVVAKAIDAPT</sequence>
<feature type="compositionally biased region" description="Basic and acidic residues" evidence="1">
    <location>
        <begin position="24"/>
        <end position="41"/>
    </location>
</feature>
<dbReference type="Gene3D" id="3.40.50.1820">
    <property type="entry name" value="alpha/beta hydrolase"/>
    <property type="match status" value="1"/>
</dbReference>
<protein>
    <submittedName>
        <fullName evidence="3">Alpha/beta hydrolase</fullName>
    </submittedName>
</protein>
<dbReference type="Pfam" id="PF00561">
    <property type="entry name" value="Abhydrolase_1"/>
    <property type="match status" value="1"/>
</dbReference>
<proteinExistence type="predicted"/>
<dbReference type="EMBL" id="JANLCK010000015">
    <property type="protein sequence ID" value="MCS5727807.1"/>
    <property type="molecule type" value="Genomic_DNA"/>
</dbReference>
<accession>A0AA42BVA4</accession>
<dbReference type="Proteomes" id="UP001165587">
    <property type="component" value="Unassembled WGS sequence"/>
</dbReference>
<dbReference type="PANTHER" id="PTHR43798">
    <property type="entry name" value="MONOACYLGLYCEROL LIPASE"/>
    <property type="match status" value="1"/>
</dbReference>
<feature type="region of interest" description="Disordered" evidence="1">
    <location>
        <begin position="24"/>
        <end position="46"/>
    </location>
</feature>
<reference evidence="3" key="1">
    <citation type="submission" date="2022-08" db="EMBL/GenBank/DDBJ databases">
        <authorList>
            <person name="Deng Y."/>
            <person name="Han X.-F."/>
            <person name="Zhang Y.-Q."/>
        </authorList>
    </citation>
    <scope>NUCLEOTIDE SEQUENCE</scope>
    <source>
        <strain evidence="3">CPCC 203407</strain>
    </source>
</reference>
<comment type="caution">
    <text evidence="3">The sequence shown here is derived from an EMBL/GenBank/DDBJ whole genome shotgun (WGS) entry which is preliminary data.</text>
</comment>
<feature type="domain" description="AB hydrolase-1" evidence="2">
    <location>
        <begin position="49"/>
        <end position="156"/>
    </location>
</feature>
<dbReference type="InterPro" id="IPR000073">
    <property type="entry name" value="AB_hydrolase_1"/>
</dbReference>
<dbReference type="PANTHER" id="PTHR43798:SF33">
    <property type="entry name" value="HYDROLASE, PUTATIVE (AFU_ORTHOLOGUE AFUA_2G14860)-RELATED"/>
    <property type="match status" value="1"/>
</dbReference>
<keyword evidence="3" id="KW-0378">Hydrolase</keyword>
<dbReference type="AlphaFoldDB" id="A0AA42BVA4"/>
<dbReference type="PRINTS" id="PR00111">
    <property type="entry name" value="ABHYDROLASE"/>
</dbReference>
<name>A0AA42BVA4_9MICO</name>
<dbReference type="InterPro" id="IPR050266">
    <property type="entry name" value="AB_hydrolase_sf"/>
</dbReference>
<evidence type="ECO:0000313" key="4">
    <source>
        <dbReference type="Proteomes" id="UP001165587"/>
    </source>
</evidence>
<dbReference type="GO" id="GO:0016787">
    <property type="term" value="F:hydrolase activity"/>
    <property type="evidence" value="ECO:0007669"/>
    <property type="project" value="UniProtKB-KW"/>
</dbReference>
<evidence type="ECO:0000313" key="3">
    <source>
        <dbReference type="EMBL" id="MCS5727807.1"/>
    </source>
</evidence>
<dbReference type="SUPFAM" id="SSF53474">
    <property type="entry name" value="alpha/beta-Hydrolases"/>
    <property type="match status" value="1"/>
</dbReference>
<dbReference type="InterPro" id="IPR029058">
    <property type="entry name" value="AB_hydrolase_fold"/>
</dbReference>